<reference evidence="1" key="2">
    <citation type="submission" date="2011-04" db="EMBL/GenBank/DDBJ databases">
        <authorList>
            <person name="Genoscope - CEA"/>
        </authorList>
    </citation>
    <scope>NUCLEOTIDE SEQUENCE</scope>
    <source>
        <strain evidence="1">R24</strain>
    </source>
</reference>
<sequence length="19" mass="1919">MNGIFRMPASGLGIAPDGD</sequence>
<protein>
    <submittedName>
        <fullName evidence="1">Uncharacterized protein</fullName>
    </submittedName>
</protein>
<gene>
    <name evidence="1" type="ORF">RALSY_40346</name>
</gene>
<evidence type="ECO:0000313" key="1">
    <source>
        <dbReference type="EMBL" id="CCA86138.1"/>
    </source>
</evidence>
<organism evidence="1">
    <name type="scientific">Ralstonia syzygii R24</name>
    <dbReference type="NCBI Taxonomy" id="907261"/>
    <lineage>
        <taxon>Bacteria</taxon>
        <taxon>Pseudomonadati</taxon>
        <taxon>Pseudomonadota</taxon>
        <taxon>Betaproteobacteria</taxon>
        <taxon>Burkholderiales</taxon>
        <taxon>Burkholderiaceae</taxon>
        <taxon>Ralstonia</taxon>
        <taxon>Ralstonia solanacearum species complex</taxon>
    </lineage>
</organism>
<dbReference type="EMBL" id="FR854089">
    <property type="protein sequence ID" value="CCA86138.1"/>
    <property type="molecule type" value="Genomic_DNA"/>
</dbReference>
<name>G3A6P4_9RALS</name>
<accession>G3A6P4</accession>
<reference evidence="1" key="1">
    <citation type="journal article" date="2011" name="PLoS ONE">
        <title>Ralstonia syzygii, the Blood Disease Bacterium and some Asian R. solanacearum strains form a single genomic species despite divergent lifestyles.</title>
        <authorList>
            <person name="Remenant B."/>
            <person name="de Cambiaire J.C."/>
            <person name="Cellier G."/>
            <person name="Jacobs J.M."/>
            <person name="Mangenot S."/>
            <person name="Barbe V."/>
            <person name="Lajus A."/>
            <person name="Vallenet D."/>
            <person name="Medigue C."/>
            <person name="Fegan M."/>
            <person name="Allen C."/>
            <person name="Prior P."/>
        </authorList>
    </citation>
    <scope>NUCLEOTIDE SEQUENCE</scope>
    <source>
        <strain evidence="1">R24</strain>
    </source>
</reference>
<dbReference type="AlphaFoldDB" id="G3A6P4"/>
<proteinExistence type="predicted"/>